<organism evidence="2 3">
    <name type="scientific">Roseinatronobacter ekhonensis</name>
    <dbReference type="NCBI Taxonomy" id="254356"/>
    <lineage>
        <taxon>Bacteria</taxon>
        <taxon>Pseudomonadati</taxon>
        <taxon>Pseudomonadota</taxon>
        <taxon>Alphaproteobacteria</taxon>
        <taxon>Rhodobacterales</taxon>
        <taxon>Paracoccaceae</taxon>
        <taxon>Roseinatronobacter</taxon>
    </lineage>
</organism>
<dbReference type="InterPro" id="IPR004360">
    <property type="entry name" value="Glyas_Fos-R_dOase_dom"/>
</dbReference>
<protein>
    <recommendedName>
        <fullName evidence="1">VOC domain-containing protein</fullName>
    </recommendedName>
</protein>
<evidence type="ECO:0000313" key="3">
    <source>
        <dbReference type="Proteomes" id="UP000272908"/>
    </source>
</evidence>
<dbReference type="PANTHER" id="PTHR35006:SF2">
    <property type="entry name" value="GLYOXALASE FAMILY PROTEIN (AFU_ORTHOLOGUE AFUA_5G14830)"/>
    <property type="match status" value="1"/>
</dbReference>
<dbReference type="OrthoDB" id="9807407at2"/>
<evidence type="ECO:0000259" key="1">
    <source>
        <dbReference type="PROSITE" id="PS51819"/>
    </source>
</evidence>
<feature type="domain" description="VOC" evidence="1">
    <location>
        <begin position="1"/>
        <end position="124"/>
    </location>
</feature>
<dbReference type="InterPro" id="IPR029068">
    <property type="entry name" value="Glyas_Bleomycin-R_OHBP_Dase"/>
</dbReference>
<proteinExistence type="predicted"/>
<name>A0A3B0M678_9RHOB</name>
<gene>
    <name evidence="2" type="ORF">ROE7235_00660</name>
</gene>
<dbReference type="Gene3D" id="3.10.180.10">
    <property type="entry name" value="2,3-Dihydroxybiphenyl 1,2-Dioxygenase, domain 1"/>
    <property type="match status" value="1"/>
</dbReference>
<dbReference type="AlphaFoldDB" id="A0A3B0M678"/>
<keyword evidence="3" id="KW-1185">Reference proteome</keyword>
<dbReference type="PANTHER" id="PTHR35006">
    <property type="entry name" value="GLYOXALASE FAMILY PROTEIN (AFU_ORTHOLOGUE AFUA_5G14830)"/>
    <property type="match status" value="1"/>
</dbReference>
<reference evidence="3" key="1">
    <citation type="submission" date="2018-08" db="EMBL/GenBank/DDBJ databases">
        <authorList>
            <person name="Rodrigo-Torres L."/>
            <person name="Arahal R. D."/>
            <person name="Lucena T."/>
        </authorList>
    </citation>
    <scope>NUCLEOTIDE SEQUENCE [LARGE SCALE GENOMIC DNA]</scope>
    <source>
        <strain evidence="3">CECT 7235</strain>
    </source>
</reference>
<dbReference type="Proteomes" id="UP000272908">
    <property type="component" value="Unassembled WGS sequence"/>
</dbReference>
<dbReference type="CDD" id="cd07262">
    <property type="entry name" value="VOC_like"/>
    <property type="match status" value="1"/>
</dbReference>
<evidence type="ECO:0000313" key="2">
    <source>
        <dbReference type="EMBL" id="SUZ30930.1"/>
    </source>
</evidence>
<dbReference type="EMBL" id="UIHC01000004">
    <property type="protein sequence ID" value="SUZ30930.1"/>
    <property type="molecule type" value="Genomic_DNA"/>
</dbReference>
<dbReference type="SUPFAM" id="SSF54593">
    <property type="entry name" value="Glyoxalase/Bleomycin resistance protein/Dihydroxybiphenyl dioxygenase"/>
    <property type="match status" value="1"/>
</dbReference>
<dbReference type="PROSITE" id="PS51819">
    <property type="entry name" value="VOC"/>
    <property type="match status" value="1"/>
</dbReference>
<dbReference type="Pfam" id="PF00903">
    <property type="entry name" value="Glyoxalase"/>
    <property type="match status" value="1"/>
</dbReference>
<sequence length="135" mass="14135">MIAYATIGVTDFPRAARFYRALAAELGAKLLMGSDEAQFLAWVGPDGAPGIGIMHPENGQPASVGNGMMIALAAQDPAQVHRIYQIALDHGGACAGMPGPRNDGTFYAGYFRDPDGNKLNAFCMNIAHDSAPVVA</sequence>
<accession>A0A3B0M678</accession>
<dbReference type="InterPro" id="IPR037523">
    <property type="entry name" value="VOC_core"/>
</dbReference>
<dbReference type="RefSeq" id="WP_121093225.1">
    <property type="nucleotide sequence ID" value="NZ_UIHC01000004.1"/>
</dbReference>